<dbReference type="InterPro" id="IPR051320">
    <property type="entry name" value="Viral_Replic_Matur_Polypro"/>
</dbReference>
<feature type="domain" description="Reverse transcriptase/retrotransposon-derived protein RNase H-like" evidence="1">
    <location>
        <begin position="284"/>
        <end position="378"/>
    </location>
</feature>
<dbReference type="SUPFAM" id="SSF56672">
    <property type="entry name" value="DNA/RNA polymerases"/>
    <property type="match status" value="1"/>
</dbReference>
<keyword evidence="3" id="KW-1185">Reference proteome</keyword>
<dbReference type="EMBL" id="CAJPWZ010002957">
    <property type="protein sequence ID" value="CAG2248993.1"/>
    <property type="molecule type" value="Genomic_DNA"/>
</dbReference>
<gene>
    <name evidence="2" type="ORF">MEDL_60799</name>
</gene>
<dbReference type="InterPro" id="IPR041577">
    <property type="entry name" value="RT_RNaseH_2"/>
</dbReference>
<organism evidence="2 3">
    <name type="scientific">Mytilus edulis</name>
    <name type="common">Blue mussel</name>
    <dbReference type="NCBI Taxonomy" id="6550"/>
    <lineage>
        <taxon>Eukaryota</taxon>
        <taxon>Metazoa</taxon>
        <taxon>Spiralia</taxon>
        <taxon>Lophotrochozoa</taxon>
        <taxon>Mollusca</taxon>
        <taxon>Bivalvia</taxon>
        <taxon>Autobranchia</taxon>
        <taxon>Pteriomorphia</taxon>
        <taxon>Mytilida</taxon>
        <taxon>Mytiloidea</taxon>
        <taxon>Mytilidae</taxon>
        <taxon>Mytilinae</taxon>
        <taxon>Mytilus</taxon>
    </lineage>
</organism>
<name>A0A8S3USJ0_MYTED</name>
<dbReference type="AlphaFoldDB" id="A0A8S3USJ0"/>
<evidence type="ECO:0000313" key="2">
    <source>
        <dbReference type="EMBL" id="CAG2248993.1"/>
    </source>
</evidence>
<proteinExistence type="predicted"/>
<evidence type="ECO:0000259" key="1">
    <source>
        <dbReference type="Pfam" id="PF17919"/>
    </source>
</evidence>
<comment type="caution">
    <text evidence="2">The sequence shown here is derived from an EMBL/GenBank/DDBJ whole genome shotgun (WGS) entry which is preliminary data.</text>
</comment>
<evidence type="ECO:0000313" key="3">
    <source>
        <dbReference type="Proteomes" id="UP000683360"/>
    </source>
</evidence>
<dbReference type="InterPro" id="IPR021109">
    <property type="entry name" value="Peptidase_aspartic_dom_sf"/>
</dbReference>
<dbReference type="SUPFAM" id="SSF50630">
    <property type="entry name" value="Acid proteases"/>
    <property type="match status" value="1"/>
</dbReference>
<dbReference type="Pfam" id="PF17919">
    <property type="entry name" value="RT_RNaseH_2"/>
    <property type="match status" value="1"/>
</dbReference>
<dbReference type="CDD" id="cd00303">
    <property type="entry name" value="retropepsin_like"/>
    <property type="match status" value="1"/>
</dbReference>
<sequence>MAKARAVSEIHDVDECDLDNHDNNDSTFQDQFPVASNRVQIQQSPYIDVYYGHNPTRLTIDSGATGNMIRASAATKLNAKITSSSQSAHQADGSSPLTVVGETRLTFTRDKHQLYFEGLVVENLDSDILAGIPFMEKNDISIRPARRQPNGGFRLVTAFADVGRYSKPQPSLMPDVDSTLRQIAQWKHIVISDLTKSFYQIPLHRDSMKYCGVSTPFCGVRVYVRSAMGMPGSETALEELTCRVLGHLVQEGVVAKIADDLYCGGNSPEELPTNLVGKSVTSLTEELNSAFTSAQNALSTNRSIALPRPNDQLWIVTDGALKTCGLGATLYINRNDKLLLAGFFSAKLRQTQRQWLPCEIEALSIAASIKHFSPYIIQSLSTACVLTDIKDELLARQRITIELGRPKNVNKNPVAEKAIQELEDEILRSNPSSPVLTPLTLSLVTARLNTRIRNRGLSAREMWTQRDQFSNNQIPLTDQNLIIAQHEQRLKNHPHSEKTKCPSGKLPVCPDLEIGDLNKTKSRDRYLVVAVDTPWCNIRKFIGSQLRQNSYRVKCSDCYKVAYEVSQLENIQRLLLHSDDDDDGRLNDSSSPQSVPVISKTISSTMSLFI</sequence>
<dbReference type="PANTHER" id="PTHR33064">
    <property type="entry name" value="POL PROTEIN"/>
    <property type="match status" value="1"/>
</dbReference>
<dbReference type="OrthoDB" id="10176311at2759"/>
<protein>
    <recommendedName>
        <fullName evidence="1">Reverse transcriptase/retrotransposon-derived protein RNase H-like domain-containing protein</fullName>
    </recommendedName>
</protein>
<reference evidence="2" key="1">
    <citation type="submission" date="2021-03" db="EMBL/GenBank/DDBJ databases">
        <authorList>
            <person name="Bekaert M."/>
        </authorList>
    </citation>
    <scope>NUCLEOTIDE SEQUENCE</scope>
</reference>
<dbReference type="Proteomes" id="UP000683360">
    <property type="component" value="Unassembled WGS sequence"/>
</dbReference>
<dbReference type="InterPro" id="IPR043502">
    <property type="entry name" value="DNA/RNA_pol_sf"/>
</dbReference>
<dbReference type="Gene3D" id="2.40.70.10">
    <property type="entry name" value="Acid Proteases"/>
    <property type="match status" value="1"/>
</dbReference>
<accession>A0A8S3USJ0</accession>
<dbReference type="PANTHER" id="PTHR33064:SF37">
    <property type="entry name" value="RIBONUCLEASE H"/>
    <property type="match status" value="1"/>
</dbReference>